<proteinExistence type="predicted"/>
<name>A0ACC1JZ77_9FUNG</name>
<keyword evidence="2" id="KW-1185">Reference proteome</keyword>
<organism evidence="1 2">
    <name type="scientific">Coemansia nantahalensis</name>
    <dbReference type="NCBI Taxonomy" id="2789366"/>
    <lineage>
        <taxon>Eukaryota</taxon>
        <taxon>Fungi</taxon>
        <taxon>Fungi incertae sedis</taxon>
        <taxon>Zoopagomycota</taxon>
        <taxon>Kickxellomycotina</taxon>
        <taxon>Kickxellomycetes</taxon>
        <taxon>Kickxellales</taxon>
        <taxon>Kickxellaceae</taxon>
        <taxon>Coemansia</taxon>
    </lineage>
</organism>
<dbReference type="EMBL" id="JANBUJ010000784">
    <property type="protein sequence ID" value="KAJ2770158.1"/>
    <property type="molecule type" value="Genomic_DNA"/>
</dbReference>
<sequence>MAIVIGSSFGYTVLAAVGITAQWLIAGFKVSAARIKFKVAYPDNGGGRFSDKLSDEDWVKFNNIKRVSDNYNEHIGAVLSMLLLAGLFQPKLAASLGGLYIAGRGIYGWGYTGRGPAGRIYGAPLMAVALFGLIGTAAWNAASLTILA</sequence>
<comment type="caution">
    <text evidence="1">The sequence shown here is derived from an EMBL/GenBank/DDBJ whole genome shotgun (WGS) entry which is preliminary data.</text>
</comment>
<protein>
    <submittedName>
        <fullName evidence="1">Uncharacterized protein</fullName>
    </submittedName>
</protein>
<evidence type="ECO:0000313" key="1">
    <source>
        <dbReference type="EMBL" id="KAJ2770158.1"/>
    </source>
</evidence>
<evidence type="ECO:0000313" key="2">
    <source>
        <dbReference type="Proteomes" id="UP001140234"/>
    </source>
</evidence>
<dbReference type="Proteomes" id="UP001140234">
    <property type="component" value="Unassembled WGS sequence"/>
</dbReference>
<accession>A0ACC1JZ77</accession>
<gene>
    <name evidence="1" type="ORF">IWQ57_002785</name>
</gene>
<reference evidence="1" key="1">
    <citation type="submission" date="2022-07" db="EMBL/GenBank/DDBJ databases">
        <title>Phylogenomic reconstructions and comparative analyses of Kickxellomycotina fungi.</title>
        <authorList>
            <person name="Reynolds N.K."/>
            <person name="Stajich J.E."/>
            <person name="Barry K."/>
            <person name="Grigoriev I.V."/>
            <person name="Crous P."/>
            <person name="Smith M.E."/>
        </authorList>
    </citation>
    <scope>NUCLEOTIDE SEQUENCE</scope>
    <source>
        <strain evidence="1">CBS 109366</strain>
    </source>
</reference>